<evidence type="ECO:0000256" key="6">
    <source>
        <dbReference type="ARBA" id="ARBA00075819"/>
    </source>
</evidence>
<keyword evidence="9" id="KW-1185">Reference proteome</keyword>
<gene>
    <name evidence="8" type="primary">msrB</name>
    <name evidence="8" type="ORF">DYE48_08680</name>
</gene>
<dbReference type="Proteomes" id="UP000256305">
    <property type="component" value="Unassembled WGS sequence"/>
</dbReference>
<comment type="caution">
    <text evidence="8">The sequence shown here is derived from an EMBL/GenBank/DDBJ whole genome shotgun (WGS) entry which is preliminary data.</text>
</comment>
<feature type="domain" description="MsrB" evidence="7">
    <location>
        <begin position="53"/>
        <end position="175"/>
    </location>
</feature>
<dbReference type="PANTHER" id="PTHR10173">
    <property type="entry name" value="METHIONINE SULFOXIDE REDUCTASE"/>
    <property type="match status" value="1"/>
</dbReference>
<dbReference type="InterPro" id="IPR011057">
    <property type="entry name" value="Mss4-like_sf"/>
</dbReference>
<keyword evidence="4 8" id="KW-0560">Oxidoreductase</keyword>
<sequence length="194" mass="21921">MKKMTAGAITILLLLSVGVLFFFNKNSGASTTIDSEGAKRIELYNGEIVEYSQQDLKTKLTDIQYEVTQEDGTEKAFDNENWDNKKEGIYVDILSGEPLFSSTEKYKSGTGWPSFTKPIAEEYITTKDDPGIFGMRTEVRSKQGDNHLGHVFEDGPEPTGLRYCMNSAAMEFIPKQEMKKRGYGEFLYLFEEEG</sequence>
<comment type="catalytic activity">
    <reaction evidence="5">
        <text>L-methionyl-[protein] + [thioredoxin]-disulfide + H2O = L-methionyl-(R)-S-oxide-[protein] + [thioredoxin]-dithiol</text>
        <dbReference type="Rhea" id="RHEA:24164"/>
        <dbReference type="Rhea" id="RHEA-COMP:10698"/>
        <dbReference type="Rhea" id="RHEA-COMP:10700"/>
        <dbReference type="Rhea" id="RHEA-COMP:12313"/>
        <dbReference type="Rhea" id="RHEA-COMP:12314"/>
        <dbReference type="ChEBI" id="CHEBI:15377"/>
        <dbReference type="ChEBI" id="CHEBI:16044"/>
        <dbReference type="ChEBI" id="CHEBI:29950"/>
        <dbReference type="ChEBI" id="CHEBI:45764"/>
        <dbReference type="ChEBI" id="CHEBI:50058"/>
        <dbReference type="EC" id="1.8.4.12"/>
    </reaction>
</comment>
<dbReference type="RefSeq" id="WP_115823272.1">
    <property type="nucleotide sequence ID" value="NZ_QUAE01000005.1"/>
</dbReference>
<proteinExistence type="inferred from homology"/>
<evidence type="ECO:0000313" key="9">
    <source>
        <dbReference type="Proteomes" id="UP000256305"/>
    </source>
</evidence>
<evidence type="ECO:0000256" key="1">
    <source>
        <dbReference type="ARBA" id="ARBA00007174"/>
    </source>
</evidence>
<dbReference type="SUPFAM" id="SSF51316">
    <property type="entry name" value="Mss4-like"/>
    <property type="match status" value="1"/>
</dbReference>
<dbReference type="EC" id="1.8.4.12" evidence="2"/>
<protein>
    <recommendedName>
        <fullName evidence="3">Peptide methionine sulfoxide reductase MsrB</fullName>
        <ecNumber evidence="2">1.8.4.12</ecNumber>
    </recommendedName>
    <alternativeName>
        <fullName evidence="6">Peptide-methionine (R)-S-oxide reductase</fullName>
    </alternativeName>
</protein>
<evidence type="ECO:0000256" key="3">
    <source>
        <dbReference type="ARBA" id="ARBA00021130"/>
    </source>
</evidence>
<dbReference type="Gene3D" id="2.170.150.20">
    <property type="entry name" value="Peptide methionine sulfoxide reductase"/>
    <property type="match status" value="1"/>
</dbReference>
<evidence type="ECO:0000313" key="8">
    <source>
        <dbReference type="EMBL" id="REJ09638.1"/>
    </source>
</evidence>
<comment type="similarity">
    <text evidence="1">Belongs to the MsrB Met sulfoxide reductase family.</text>
</comment>
<dbReference type="InterPro" id="IPR002579">
    <property type="entry name" value="Met_Sox_Rdtase_MsrB_dom"/>
</dbReference>
<dbReference type="AlphaFoldDB" id="A0A3E0J9K6"/>
<dbReference type="InterPro" id="IPR028427">
    <property type="entry name" value="Met_Sox_Rdtase_MsrB"/>
</dbReference>
<dbReference type="EMBL" id="QUAE01000005">
    <property type="protein sequence ID" value="REJ09638.1"/>
    <property type="molecule type" value="Genomic_DNA"/>
</dbReference>
<reference evidence="8 9" key="1">
    <citation type="submission" date="2018-08" db="EMBL/GenBank/DDBJ databases">
        <title>Genome sequence of Halobacillus trueperi KCTC 3686.</title>
        <authorList>
            <person name="Cho K.H."/>
            <person name="Kwak M.-J."/>
            <person name="Kim B.-Y."/>
            <person name="Chun J."/>
        </authorList>
    </citation>
    <scope>NUCLEOTIDE SEQUENCE [LARGE SCALE GENOMIC DNA]</scope>
    <source>
        <strain evidence="8 9">KCTC 3686</strain>
    </source>
</reference>
<evidence type="ECO:0000256" key="2">
    <source>
        <dbReference type="ARBA" id="ARBA00012499"/>
    </source>
</evidence>
<accession>A0A3E0J9K6</accession>
<dbReference type="PANTHER" id="PTHR10173:SF59">
    <property type="entry name" value="PEPTIDE METHIONINE SULFOXIDE REDUCTASE MSRA_MSRB"/>
    <property type="match status" value="1"/>
</dbReference>
<dbReference type="PROSITE" id="PS51790">
    <property type="entry name" value="MSRB"/>
    <property type="match status" value="1"/>
</dbReference>
<name>A0A3E0J9K6_9BACI</name>
<dbReference type="GO" id="GO:0005737">
    <property type="term" value="C:cytoplasm"/>
    <property type="evidence" value="ECO:0007669"/>
    <property type="project" value="TreeGrafter"/>
</dbReference>
<evidence type="ECO:0000259" key="7">
    <source>
        <dbReference type="PROSITE" id="PS51790"/>
    </source>
</evidence>
<dbReference type="GO" id="GO:0006979">
    <property type="term" value="P:response to oxidative stress"/>
    <property type="evidence" value="ECO:0007669"/>
    <property type="project" value="InterPro"/>
</dbReference>
<dbReference type="NCBIfam" id="TIGR00357">
    <property type="entry name" value="peptide-methionine (R)-S-oxide reductase MsrB"/>
    <property type="match status" value="1"/>
</dbReference>
<organism evidence="8 9">
    <name type="scientific">Halobacillus trueperi</name>
    <dbReference type="NCBI Taxonomy" id="156205"/>
    <lineage>
        <taxon>Bacteria</taxon>
        <taxon>Bacillati</taxon>
        <taxon>Bacillota</taxon>
        <taxon>Bacilli</taxon>
        <taxon>Bacillales</taxon>
        <taxon>Bacillaceae</taxon>
        <taxon>Halobacillus</taxon>
    </lineage>
</organism>
<evidence type="ECO:0000256" key="5">
    <source>
        <dbReference type="ARBA" id="ARBA00048488"/>
    </source>
</evidence>
<dbReference type="GO" id="GO:0030091">
    <property type="term" value="P:protein repair"/>
    <property type="evidence" value="ECO:0007669"/>
    <property type="project" value="InterPro"/>
</dbReference>
<dbReference type="FunFam" id="2.170.150.20:FF:000003">
    <property type="entry name" value="Peptide methionine sulfoxide reductase MsrB"/>
    <property type="match status" value="1"/>
</dbReference>
<dbReference type="GO" id="GO:0033743">
    <property type="term" value="F:peptide-methionine (R)-S-oxide reductase activity"/>
    <property type="evidence" value="ECO:0007669"/>
    <property type="project" value="UniProtKB-EC"/>
</dbReference>
<dbReference type="Pfam" id="PF01641">
    <property type="entry name" value="SelR"/>
    <property type="match status" value="1"/>
</dbReference>
<evidence type="ECO:0000256" key="4">
    <source>
        <dbReference type="ARBA" id="ARBA00023002"/>
    </source>
</evidence>